<keyword evidence="4" id="KW-1185">Reference proteome</keyword>
<keyword evidence="2" id="KW-1133">Transmembrane helix</keyword>
<feature type="transmembrane region" description="Helical" evidence="2">
    <location>
        <begin position="6"/>
        <end position="26"/>
    </location>
</feature>
<protein>
    <submittedName>
        <fullName evidence="3">Uncharacterized protein</fullName>
    </submittedName>
</protein>
<comment type="caution">
    <text evidence="3">The sequence shown here is derived from an EMBL/GenBank/DDBJ whole genome shotgun (WGS) entry which is preliminary data.</text>
</comment>
<feature type="compositionally biased region" description="Low complexity" evidence="1">
    <location>
        <begin position="51"/>
        <end position="61"/>
    </location>
</feature>
<feature type="compositionally biased region" description="Low complexity" evidence="1">
    <location>
        <begin position="69"/>
        <end position="79"/>
    </location>
</feature>
<evidence type="ECO:0000256" key="2">
    <source>
        <dbReference type="SAM" id="Phobius"/>
    </source>
</evidence>
<keyword evidence="2" id="KW-0472">Membrane</keyword>
<proteinExistence type="predicted"/>
<feature type="compositionally biased region" description="Low complexity" evidence="1">
    <location>
        <begin position="135"/>
        <end position="144"/>
    </location>
</feature>
<sequence length="279" mass="29884">MNGALFGLVALGLLLICLWIWMNVMLTRPRHPSAERKEPRGPERGAVEPQAQAASAEIALAVGQGGAEGSPSAAMPASAPDRDDDASAAAAGVSADAGVPEDGSQRRSTGVDRTTPALGLTPAADGGNSRELEVVTEPPKTTTVFGRKNRPFSLNEKAAPQFGKEPWQTCFYKLCEDPLVLGWIAFYDDVVGASDHDYDAAFVEALRTYKQSVEQLRRQVGLTQIVETAVVGEEGKVWFLTPVEDTWMALFVDREADIEALSERLIAAVRPASLSSDES</sequence>
<feature type="compositionally biased region" description="Basic and acidic residues" evidence="1">
    <location>
        <begin position="32"/>
        <end position="46"/>
    </location>
</feature>
<evidence type="ECO:0000313" key="3">
    <source>
        <dbReference type="EMBL" id="MDQ0188607.1"/>
    </source>
</evidence>
<reference evidence="3 4" key="1">
    <citation type="submission" date="2023-07" db="EMBL/GenBank/DDBJ databases">
        <title>Genomic Encyclopedia of Type Strains, Phase IV (KMG-IV): sequencing the most valuable type-strain genomes for metagenomic binning, comparative biology and taxonomic classification.</title>
        <authorList>
            <person name="Goeker M."/>
        </authorList>
    </citation>
    <scope>NUCLEOTIDE SEQUENCE [LARGE SCALE GENOMIC DNA]</scope>
    <source>
        <strain evidence="3 4">DSM 4006</strain>
    </source>
</reference>
<keyword evidence="2" id="KW-0812">Transmembrane</keyword>
<feature type="region of interest" description="Disordered" evidence="1">
    <location>
        <begin position="31"/>
        <end position="147"/>
    </location>
</feature>
<accession>A0ABT9XE80</accession>
<organism evidence="3 4">
    <name type="scientific">Alicyclobacillus cycloheptanicus</name>
    <dbReference type="NCBI Taxonomy" id="1457"/>
    <lineage>
        <taxon>Bacteria</taxon>
        <taxon>Bacillati</taxon>
        <taxon>Bacillota</taxon>
        <taxon>Bacilli</taxon>
        <taxon>Bacillales</taxon>
        <taxon>Alicyclobacillaceae</taxon>
        <taxon>Alicyclobacillus</taxon>
    </lineage>
</organism>
<feature type="compositionally biased region" description="Low complexity" evidence="1">
    <location>
        <begin position="87"/>
        <end position="98"/>
    </location>
</feature>
<gene>
    <name evidence="3" type="ORF">J2S03_000419</name>
</gene>
<name>A0ABT9XE80_9BACL</name>
<evidence type="ECO:0000256" key="1">
    <source>
        <dbReference type="SAM" id="MobiDB-lite"/>
    </source>
</evidence>
<evidence type="ECO:0000313" key="4">
    <source>
        <dbReference type="Proteomes" id="UP001232973"/>
    </source>
</evidence>
<dbReference type="RefSeq" id="WP_274455401.1">
    <property type="nucleotide sequence ID" value="NZ_CP067097.1"/>
</dbReference>
<dbReference type="EMBL" id="JAUSTP010000002">
    <property type="protein sequence ID" value="MDQ0188607.1"/>
    <property type="molecule type" value="Genomic_DNA"/>
</dbReference>
<dbReference type="Proteomes" id="UP001232973">
    <property type="component" value="Unassembled WGS sequence"/>
</dbReference>